<evidence type="ECO:0000256" key="2">
    <source>
        <dbReference type="SAM" id="Phobius"/>
    </source>
</evidence>
<evidence type="ECO:0000313" key="5">
    <source>
        <dbReference type="Proteomes" id="UP000298061"/>
    </source>
</evidence>
<dbReference type="AlphaFoldDB" id="A0A4Z0A539"/>
<dbReference type="Proteomes" id="UP000298061">
    <property type="component" value="Unassembled WGS sequence"/>
</dbReference>
<feature type="signal peptide" evidence="3">
    <location>
        <begin position="1"/>
        <end position="29"/>
    </location>
</feature>
<protein>
    <recommendedName>
        <fullName evidence="6">Mid2 domain-containing protein</fullName>
    </recommendedName>
</protein>
<sequence length="384" mass="38831">MFITKPSKLGLTLILYFALAVALVATVEAKGFAAVPLHRRDHVDINRMIKKRAGPLSNLAADLFPPSNGVAADPPSDSNTNTGGNTANAGGDSNGNGGNAGGNPSNSASASASNNTPSKSASASPSSSATPTSQSQSSSAAAASPTSSAASSSASSSSASLLVLHTGGHNISTTDLRVPEPAAGPQRQSRQPGPSVQSITVTSSIPSPSQTAASDKADTPQSSSKLPHTALIIIIVVASCVGGIAIIWTGIRKWKFRPSKDFEDRMQPIDWQPTDHDSGLPTHRRVPSNASSFHSSGHDSTGAKGVGGYGATSESALNPIPDHDFTAGASLAPVGGYADLARGPSPGPYARDPSPGPYGGPALGLTAGQVLARRCRRHSLVVRA</sequence>
<name>A0A4Z0A539_9AGAM</name>
<proteinExistence type="predicted"/>
<dbReference type="EMBL" id="SFCI01000168">
    <property type="protein sequence ID" value="TFY81845.1"/>
    <property type="molecule type" value="Genomic_DNA"/>
</dbReference>
<organism evidence="4 5">
    <name type="scientific">Hericium alpestre</name>
    <dbReference type="NCBI Taxonomy" id="135208"/>
    <lineage>
        <taxon>Eukaryota</taxon>
        <taxon>Fungi</taxon>
        <taxon>Dikarya</taxon>
        <taxon>Basidiomycota</taxon>
        <taxon>Agaricomycotina</taxon>
        <taxon>Agaricomycetes</taxon>
        <taxon>Russulales</taxon>
        <taxon>Hericiaceae</taxon>
        <taxon>Hericium</taxon>
    </lineage>
</organism>
<keyword evidence="5" id="KW-1185">Reference proteome</keyword>
<reference evidence="4 5" key="1">
    <citation type="submission" date="2019-02" db="EMBL/GenBank/DDBJ databases">
        <title>Genome sequencing of the rare red list fungi Hericium alpestre (H. flagellum).</title>
        <authorList>
            <person name="Buettner E."/>
            <person name="Kellner H."/>
        </authorList>
    </citation>
    <scope>NUCLEOTIDE SEQUENCE [LARGE SCALE GENOMIC DNA]</scope>
    <source>
        <strain evidence="4 5">DSM 108284</strain>
    </source>
</reference>
<feature type="region of interest" description="Disordered" evidence="1">
    <location>
        <begin position="65"/>
        <end position="153"/>
    </location>
</feature>
<feature type="chain" id="PRO_5021363057" description="Mid2 domain-containing protein" evidence="3">
    <location>
        <begin position="30"/>
        <end position="384"/>
    </location>
</feature>
<evidence type="ECO:0008006" key="6">
    <source>
        <dbReference type="Google" id="ProtNLM"/>
    </source>
</evidence>
<feature type="region of interest" description="Disordered" evidence="1">
    <location>
        <begin position="171"/>
        <end position="223"/>
    </location>
</feature>
<feature type="compositionally biased region" description="Polar residues" evidence="1">
    <location>
        <begin position="288"/>
        <end position="299"/>
    </location>
</feature>
<feature type="transmembrane region" description="Helical" evidence="2">
    <location>
        <begin position="230"/>
        <end position="251"/>
    </location>
</feature>
<gene>
    <name evidence="4" type="ORF">EWM64_g2165</name>
</gene>
<accession>A0A4Z0A539</accession>
<dbReference type="OrthoDB" id="3261505at2759"/>
<feature type="region of interest" description="Disordered" evidence="1">
    <location>
        <begin position="266"/>
        <end position="322"/>
    </location>
</feature>
<feature type="compositionally biased region" description="Low complexity" evidence="1">
    <location>
        <begin position="194"/>
        <end position="211"/>
    </location>
</feature>
<evidence type="ECO:0000256" key="1">
    <source>
        <dbReference type="SAM" id="MobiDB-lite"/>
    </source>
</evidence>
<keyword evidence="3" id="KW-0732">Signal</keyword>
<feature type="region of interest" description="Disordered" evidence="1">
    <location>
        <begin position="342"/>
        <end position="362"/>
    </location>
</feature>
<keyword evidence="2" id="KW-1133">Transmembrane helix</keyword>
<feature type="compositionally biased region" description="Gly residues" evidence="1">
    <location>
        <begin position="92"/>
        <end position="101"/>
    </location>
</feature>
<feature type="compositionally biased region" description="Basic and acidic residues" evidence="1">
    <location>
        <begin position="266"/>
        <end position="278"/>
    </location>
</feature>
<evidence type="ECO:0000313" key="4">
    <source>
        <dbReference type="EMBL" id="TFY81845.1"/>
    </source>
</evidence>
<keyword evidence="2" id="KW-0812">Transmembrane</keyword>
<comment type="caution">
    <text evidence="4">The sequence shown here is derived from an EMBL/GenBank/DDBJ whole genome shotgun (WGS) entry which is preliminary data.</text>
</comment>
<feature type="compositionally biased region" description="Low complexity" evidence="1">
    <location>
        <begin position="102"/>
        <end position="153"/>
    </location>
</feature>
<keyword evidence="2" id="KW-0472">Membrane</keyword>
<evidence type="ECO:0000256" key="3">
    <source>
        <dbReference type="SAM" id="SignalP"/>
    </source>
</evidence>
<feature type="compositionally biased region" description="Low complexity" evidence="1">
    <location>
        <begin position="75"/>
        <end position="91"/>
    </location>
</feature>
<dbReference type="STRING" id="135208.A0A4Z0A539"/>